<protein>
    <submittedName>
        <fullName evidence="1">Uncharacterized protein</fullName>
    </submittedName>
</protein>
<dbReference type="Proteomes" id="UP000828390">
    <property type="component" value="Unassembled WGS sequence"/>
</dbReference>
<dbReference type="EMBL" id="JAIWYP010000013">
    <property type="protein sequence ID" value="KAH3721321.1"/>
    <property type="molecule type" value="Genomic_DNA"/>
</dbReference>
<accession>A0A9D4CD01</accession>
<evidence type="ECO:0000313" key="1">
    <source>
        <dbReference type="EMBL" id="KAH3721321.1"/>
    </source>
</evidence>
<reference evidence="1" key="2">
    <citation type="submission" date="2020-11" db="EMBL/GenBank/DDBJ databases">
        <authorList>
            <person name="McCartney M.A."/>
            <person name="Auch B."/>
            <person name="Kono T."/>
            <person name="Mallez S."/>
            <person name="Becker A."/>
            <person name="Gohl D.M."/>
            <person name="Silverstein K.A.T."/>
            <person name="Koren S."/>
            <person name="Bechman K.B."/>
            <person name="Herman A."/>
            <person name="Abrahante J.E."/>
            <person name="Garbe J."/>
        </authorList>
    </citation>
    <scope>NUCLEOTIDE SEQUENCE</scope>
    <source>
        <strain evidence="1">Duluth1</strain>
        <tissue evidence="1">Whole animal</tissue>
    </source>
</reference>
<proteinExistence type="predicted"/>
<gene>
    <name evidence="1" type="ORF">DPMN_064242</name>
</gene>
<organism evidence="1 2">
    <name type="scientific">Dreissena polymorpha</name>
    <name type="common">Zebra mussel</name>
    <name type="synonym">Mytilus polymorpha</name>
    <dbReference type="NCBI Taxonomy" id="45954"/>
    <lineage>
        <taxon>Eukaryota</taxon>
        <taxon>Metazoa</taxon>
        <taxon>Spiralia</taxon>
        <taxon>Lophotrochozoa</taxon>
        <taxon>Mollusca</taxon>
        <taxon>Bivalvia</taxon>
        <taxon>Autobranchia</taxon>
        <taxon>Heteroconchia</taxon>
        <taxon>Euheterodonta</taxon>
        <taxon>Imparidentia</taxon>
        <taxon>Neoheterodontei</taxon>
        <taxon>Myida</taxon>
        <taxon>Dreissenoidea</taxon>
        <taxon>Dreissenidae</taxon>
        <taxon>Dreissena</taxon>
    </lineage>
</organism>
<name>A0A9D4CD01_DREPO</name>
<reference evidence="1" key="1">
    <citation type="journal article" date="2019" name="bioRxiv">
        <title>The Genome of the Zebra Mussel, Dreissena polymorpha: A Resource for Invasive Species Research.</title>
        <authorList>
            <person name="McCartney M.A."/>
            <person name="Auch B."/>
            <person name="Kono T."/>
            <person name="Mallez S."/>
            <person name="Zhang Y."/>
            <person name="Obille A."/>
            <person name="Becker A."/>
            <person name="Abrahante J.E."/>
            <person name="Garbe J."/>
            <person name="Badalamenti J.P."/>
            <person name="Herman A."/>
            <person name="Mangelson H."/>
            <person name="Liachko I."/>
            <person name="Sullivan S."/>
            <person name="Sone E.D."/>
            <person name="Koren S."/>
            <person name="Silverstein K.A.T."/>
            <person name="Beckman K.B."/>
            <person name="Gohl D.M."/>
        </authorList>
    </citation>
    <scope>NUCLEOTIDE SEQUENCE</scope>
    <source>
        <strain evidence="1">Duluth1</strain>
        <tissue evidence="1">Whole animal</tissue>
    </source>
</reference>
<evidence type="ECO:0000313" key="2">
    <source>
        <dbReference type="Proteomes" id="UP000828390"/>
    </source>
</evidence>
<comment type="caution">
    <text evidence="1">The sequence shown here is derived from an EMBL/GenBank/DDBJ whole genome shotgun (WGS) entry which is preliminary data.</text>
</comment>
<dbReference type="AlphaFoldDB" id="A0A9D4CD01"/>
<keyword evidence="2" id="KW-1185">Reference proteome</keyword>
<sequence>MWTRQSITSNNPRDQVKKRFDPTIRYFWPPGIEPTTSRVPGIEPTTSRVQGIKPTTSRVAVGSDIISLYRMRLASIRIAVPTEIHFQDMAPDGRKDGRTNNAKTISLRLWRGITT</sequence>